<dbReference type="InParanoid" id="A0A6L2PYA8"/>
<name>A0A6L2PYA8_COPFO</name>
<dbReference type="Proteomes" id="UP000502823">
    <property type="component" value="Unassembled WGS sequence"/>
</dbReference>
<reference evidence="2" key="1">
    <citation type="submission" date="2020-01" db="EMBL/GenBank/DDBJ databases">
        <title>Draft genome sequence of the Termite Coptotermes fromosanus.</title>
        <authorList>
            <person name="Itakura S."/>
            <person name="Yosikawa Y."/>
            <person name="Umezawa K."/>
        </authorList>
    </citation>
    <scope>NUCLEOTIDE SEQUENCE [LARGE SCALE GENOMIC DNA]</scope>
</reference>
<evidence type="ECO:0000313" key="1">
    <source>
        <dbReference type="EMBL" id="GFG35548.1"/>
    </source>
</evidence>
<keyword evidence="2" id="KW-1185">Reference proteome</keyword>
<proteinExistence type="predicted"/>
<dbReference type="AlphaFoldDB" id="A0A6L2PYA8"/>
<dbReference type="EMBL" id="BLKM01000554">
    <property type="protein sequence ID" value="GFG35548.1"/>
    <property type="molecule type" value="Genomic_DNA"/>
</dbReference>
<protein>
    <submittedName>
        <fullName evidence="1">Uncharacterized protein</fullName>
    </submittedName>
</protein>
<evidence type="ECO:0000313" key="2">
    <source>
        <dbReference type="Proteomes" id="UP000502823"/>
    </source>
</evidence>
<organism evidence="1 2">
    <name type="scientific">Coptotermes formosanus</name>
    <name type="common">Formosan subterranean termite</name>
    <dbReference type="NCBI Taxonomy" id="36987"/>
    <lineage>
        <taxon>Eukaryota</taxon>
        <taxon>Metazoa</taxon>
        <taxon>Ecdysozoa</taxon>
        <taxon>Arthropoda</taxon>
        <taxon>Hexapoda</taxon>
        <taxon>Insecta</taxon>
        <taxon>Pterygota</taxon>
        <taxon>Neoptera</taxon>
        <taxon>Polyneoptera</taxon>
        <taxon>Dictyoptera</taxon>
        <taxon>Blattodea</taxon>
        <taxon>Blattoidea</taxon>
        <taxon>Termitoidae</taxon>
        <taxon>Rhinotermitidae</taxon>
        <taxon>Coptotermes</taxon>
    </lineage>
</organism>
<gene>
    <name evidence="1" type="ORF">Cfor_08283</name>
</gene>
<comment type="caution">
    <text evidence="1">The sequence shown here is derived from an EMBL/GenBank/DDBJ whole genome shotgun (WGS) entry which is preliminary data.</text>
</comment>
<accession>A0A6L2PYA8</accession>
<sequence length="93" mass="10463">MEGNNYGGVNSGENECLIFREWEESGRKMLVRKRKRRISDAVSVCSLDISLASEQENKRKRGLSKVVSLANLLSTPMRPVRKIGTSLQVCHDV</sequence>